<organism evidence="1">
    <name type="scientific">marine sediment metagenome</name>
    <dbReference type="NCBI Taxonomy" id="412755"/>
    <lineage>
        <taxon>unclassified sequences</taxon>
        <taxon>metagenomes</taxon>
        <taxon>ecological metagenomes</taxon>
    </lineage>
</organism>
<evidence type="ECO:0000313" key="1">
    <source>
        <dbReference type="EMBL" id="KKN93697.1"/>
    </source>
</evidence>
<sequence length="35" mass="4169">MFELTFENVMYTLIMGYLFMDSSESMHYCYSALEA</sequence>
<comment type="caution">
    <text evidence="1">The sequence shown here is derived from an EMBL/GenBank/DDBJ whole genome shotgun (WGS) entry which is preliminary data.</text>
</comment>
<name>A0A0F9V1V0_9ZZZZ</name>
<reference evidence="1" key="1">
    <citation type="journal article" date="2015" name="Nature">
        <title>Complex archaea that bridge the gap between prokaryotes and eukaryotes.</title>
        <authorList>
            <person name="Spang A."/>
            <person name="Saw J.H."/>
            <person name="Jorgensen S.L."/>
            <person name="Zaremba-Niedzwiedzka K."/>
            <person name="Martijn J."/>
            <person name="Lind A.E."/>
            <person name="van Eijk R."/>
            <person name="Schleper C."/>
            <person name="Guy L."/>
            <person name="Ettema T.J."/>
        </authorList>
    </citation>
    <scope>NUCLEOTIDE SEQUENCE</scope>
</reference>
<protein>
    <submittedName>
        <fullName evidence="1">Uncharacterized protein</fullName>
    </submittedName>
</protein>
<accession>A0A0F9V1V0</accession>
<dbReference type="EMBL" id="LAZR01000084">
    <property type="protein sequence ID" value="KKN93697.1"/>
    <property type="molecule type" value="Genomic_DNA"/>
</dbReference>
<dbReference type="AlphaFoldDB" id="A0A0F9V1V0"/>
<proteinExistence type="predicted"/>
<gene>
    <name evidence="1" type="ORF">LCGC14_0195300</name>
</gene>